<dbReference type="InterPro" id="IPR050625">
    <property type="entry name" value="ParA/MinD_ATPase"/>
</dbReference>
<dbReference type="InterPro" id="IPR027417">
    <property type="entry name" value="P-loop_NTPase"/>
</dbReference>
<evidence type="ECO:0000259" key="2">
    <source>
        <dbReference type="Pfam" id="PF26563"/>
    </source>
</evidence>
<protein>
    <recommendedName>
        <fullName evidence="5">CobQ/CobB/MinD/ParA nucleotide binding domain-containing protein</fullName>
    </recommendedName>
</protein>
<gene>
    <name evidence="3" type="ORF">H9639_10360</name>
</gene>
<evidence type="ECO:0000313" key="3">
    <source>
        <dbReference type="EMBL" id="MBD7995700.1"/>
    </source>
</evidence>
<dbReference type="SUPFAM" id="SSF52540">
    <property type="entry name" value="P-loop containing nucleoside triphosphate hydrolases"/>
    <property type="match status" value="1"/>
</dbReference>
<proteinExistence type="predicted"/>
<dbReference type="PANTHER" id="PTHR43384:SF11">
    <property type="entry name" value="SEPTUM SITE DETERMINING PROTEIN"/>
    <property type="match status" value="1"/>
</dbReference>
<dbReference type="PANTHER" id="PTHR43384">
    <property type="entry name" value="SEPTUM SITE-DETERMINING PROTEIN MIND HOMOLOG, CHLOROPLASTIC-RELATED"/>
    <property type="match status" value="1"/>
</dbReference>
<dbReference type="EMBL" id="JACSQD010000004">
    <property type="protein sequence ID" value="MBD7995700.1"/>
    <property type="molecule type" value="Genomic_DNA"/>
</dbReference>
<organism evidence="3 4">
    <name type="scientific">Arthrobacter gallicola</name>
    <dbReference type="NCBI Taxonomy" id="2762225"/>
    <lineage>
        <taxon>Bacteria</taxon>
        <taxon>Bacillati</taxon>
        <taxon>Actinomycetota</taxon>
        <taxon>Actinomycetes</taxon>
        <taxon>Micrococcales</taxon>
        <taxon>Micrococcaceae</taxon>
        <taxon>Arthrobacter</taxon>
    </lineage>
</organism>
<comment type="caution">
    <text evidence="3">The sequence shown here is derived from an EMBL/GenBank/DDBJ whole genome shotgun (WGS) entry which is preliminary data.</text>
</comment>
<evidence type="ECO:0000313" key="4">
    <source>
        <dbReference type="Proteomes" id="UP000609874"/>
    </source>
</evidence>
<keyword evidence="4" id="KW-1185">Reference proteome</keyword>
<dbReference type="InterPro" id="IPR022521">
    <property type="entry name" value="Rv3660c"/>
</dbReference>
<sequence>MTDTVLWLPERQRRGASLLPTTKGGDSAGTDSLVLVRPGEQRLQDEAARIAVAAGVELILAEDLAEAERYPCGIVLIAADGLVRDGQSLAALRGIETICIGFESDRPWTHAARCSVDRVVVLPDGGAWLAEYLARRNSRTGSVIGVAGTFGGSGGSTLACLLAQEAAAQGRSVLLADADPSGAGLEHRVGAGASAGLRWKDLADVRGTVNPAQLVSALPTAGGFALLTHPAGEPPPPGLDREVLPSVLQAARAGFEQTFLDLGACPGARSPALAQCDVVLAVLAGRAQLLLAARSWWASLRTDPPETLAVVRGPLGEGLDEVRVSELVGMRLAGYVPWVRALSPTTDHGRLLELRRRRLRSALVRILKEIEPVLPGML</sequence>
<dbReference type="InterPro" id="IPR059050">
    <property type="entry name" value="Rv3660c_N"/>
</dbReference>
<dbReference type="Gene3D" id="3.40.50.300">
    <property type="entry name" value="P-loop containing nucleotide triphosphate hydrolases"/>
    <property type="match status" value="1"/>
</dbReference>
<dbReference type="NCBIfam" id="TIGR03815">
    <property type="entry name" value="CpaE_hom_Actino"/>
    <property type="match status" value="1"/>
</dbReference>
<feature type="domain" description="CobQ/CobB/MinD/ParA nucleotide binding" evidence="1">
    <location>
        <begin position="144"/>
        <end position="183"/>
    </location>
</feature>
<dbReference type="InterPro" id="IPR002586">
    <property type="entry name" value="CobQ/CobB/MinD/ParA_Nub-bd_dom"/>
</dbReference>
<feature type="domain" description="Rv3660c-like CheY-like N-terminal" evidence="2">
    <location>
        <begin position="40"/>
        <end position="138"/>
    </location>
</feature>
<reference evidence="3 4" key="1">
    <citation type="submission" date="2020-08" db="EMBL/GenBank/DDBJ databases">
        <title>A Genomic Blueprint of the Chicken Gut Microbiome.</title>
        <authorList>
            <person name="Gilroy R."/>
            <person name="Ravi A."/>
            <person name="Getino M."/>
            <person name="Pursley I."/>
            <person name="Horton D.L."/>
            <person name="Alikhan N.-F."/>
            <person name="Baker D."/>
            <person name="Gharbi K."/>
            <person name="Hall N."/>
            <person name="Watson M."/>
            <person name="Adriaenssens E.M."/>
            <person name="Foster-Nyarko E."/>
            <person name="Jarju S."/>
            <person name="Secka A."/>
            <person name="Antonio M."/>
            <person name="Oren A."/>
            <person name="Chaudhuri R."/>
            <person name="La Ragione R.M."/>
            <person name="Hildebrand F."/>
            <person name="Pallen M.J."/>
        </authorList>
    </citation>
    <scope>NUCLEOTIDE SEQUENCE [LARGE SCALE GENOMIC DNA]</scope>
    <source>
        <strain evidence="3 4">Sa2CUA1</strain>
    </source>
</reference>
<evidence type="ECO:0008006" key="5">
    <source>
        <dbReference type="Google" id="ProtNLM"/>
    </source>
</evidence>
<name>A0ABR8UTI6_9MICC</name>
<accession>A0ABR8UTI6</accession>
<dbReference type="Proteomes" id="UP000609874">
    <property type="component" value="Unassembled WGS sequence"/>
</dbReference>
<dbReference type="RefSeq" id="WP_191808010.1">
    <property type="nucleotide sequence ID" value="NZ_JACSQD010000004.1"/>
</dbReference>
<dbReference type="Pfam" id="PF01656">
    <property type="entry name" value="CbiA"/>
    <property type="match status" value="1"/>
</dbReference>
<evidence type="ECO:0000259" key="1">
    <source>
        <dbReference type="Pfam" id="PF01656"/>
    </source>
</evidence>
<dbReference type="Pfam" id="PF26563">
    <property type="entry name" value="Rv3660c_N"/>
    <property type="match status" value="1"/>
</dbReference>